<dbReference type="AlphaFoldDB" id="A0A6M3L3U2"/>
<protein>
    <submittedName>
        <fullName evidence="1">Uncharacterized protein</fullName>
    </submittedName>
</protein>
<proteinExistence type="predicted"/>
<dbReference type="EMBL" id="MT142840">
    <property type="protein sequence ID" value="QJA89346.1"/>
    <property type="molecule type" value="Genomic_DNA"/>
</dbReference>
<evidence type="ECO:0000313" key="1">
    <source>
        <dbReference type="EMBL" id="QJA89346.1"/>
    </source>
</evidence>
<reference evidence="1" key="1">
    <citation type="submission" date="2020-03" db="EMBL/GenBank/DDBJ databases">
        <title>The deep terrestrial virosphere.</title>
        <authorList>
            <person name="Holmfeldt K."/>
            <person name="Nilsson E."/>
            <person name="Simone D."/>
            <person name="Lopez-Fernandez M."/>
            <person name="Wu X."/>
            <person name="de Brujin I."/>
            <person name="Lundin D."/>
            <person name="Andersson A."/>
            <person name="Bertilsson S."/>
            <person name="Dopson M."/>
        </authorList>
    </citation>
    <scope>NUCLEOTIDE SEQUENCE</scope>
    <source>
        <strain evidence="1">MM415B02564</strain>
    </source>
</reference>
<organism evidence="1">
    <name type="scientific">viral metagenome</name>
    <dbReference type="NCBI Taxonomy" id="1070528"/>
    <lineage>
        <taxon>unclassified sequences</taxon>
        <taxon>metagenomes</taxon>
        <taxon>organismal metagenomes</taxon>
    </lineage>
</organism>
<sequence>MGDVINLDFKPAFIERSRVALIDMPEEKAKDIIRYLALMFLEEIRVGIEGEEESPFFNLVDEIYDEVTPHGCFFCDTSIDVNAVDFDENTVVCMECRCKLQKMEIYLMKKFGEGGDCGHIP</sequence>
<gene>
    <name evidence="1" type="ORF">MM415B02564_0009</name>
</gene>
<accession>A0A6M3L3U2</accession>
<name>A0A6M3L3U2_9ZZZZ</name>